<dbReference type="PROSITE" id="PS51892">
    <property type="entry name" value="SUBTILASE"/>
    <property type="match status" value="1"/>
</dbReference>
<evidence type="ECO:0000256" key="2">
    <source>
        <dbReference type="ARBA" id="ARBA00022801"/>
    </source>
</evidence>
<keyword evidence="3" id="KW-0720">Serine protease</keyword>
<dbReference type="PANTHER" id="PTHR42884:SF14">
    <property type="entry name" value="NEUROENDOCRINE CONVERTASE 1"/>
    <property type="match status" value="1"/>
</dbReference>
<dbReference type="PANTHER" id="PTHR42884">
    <property type="entry name" value="PROPROTEIN CONVERTASE SUBTILISIN/KEXIN-RELATED"/>
    <property type="match status" value="1"/>
</dbReference>
<dbReference type="SUPFAM" id="SSF52743">
    <property type="entry name" value="Subtilisin-like"/>
    <property type="match status" value="1"/>
</dbReference>
<dbReference type="Pfam" id="PF22148">
    <property type="entry name" value="Fervidolysin_NPro-like"/>
    <property type="match status" value="1"/>
</dbReference>
<comment type="caution">
    <text evidence="5">The sequence shown here is derived from an EMBL/GenBank/DDBJ whole genome shotgun (WGS) entry which is preliminary data.</text>
</comment>
<dbReference type="InterPro" id="IPR054399">
    <property type="entry name" value="Fervidolysin-like_N_prodom"/>
</dbReference>
<keyword evidence="2" id="KW-0378">Hydrolase</keyword>
<evidence type="ECO:0000313" key="5">
    <source>
        <dbReference type="EMBL" id="KKK48054.1"/>
    </source>
</evidence>
<dbReference type="EMBL" id="LAZR01069264">
    <property type="protein sequence ID" value="KKK48054.1"/>
    <property type="molecule type" value="Genomic_DNA"/>
</dbReference>
<dbReference type="GO" id="GO:0004252">
    <property type="term" value="F:serine-type endopeptidase activity"/>
    <property type="evidence" value="ECO:0007669"/>
    <property type="project" value="InterPro"/>
</dbReference>
<keyword evidence="1" id="KW-0645">Protease</keyword>
<dbReference type="AlphaFoldDB" id="A0A0F8Y1I6"/>
<sequence>MPKTKINVLTVTLKVDIPVDPGSLRSVQDAATSAERLREVDAAVVEVDPGESRRDVEQRLERSAAVEYAEPNYWVKSLRAPNDSYFSRLWGLHNSANDADIDAPAAWNQATSSGSVVVAITDTGVDYNHRDLAGNIWSNPGEIADNCVDDDGNGYVDDIHGYDFRNSDPDPMDDNS</sequence>
<evidence type="ECO:0000256" key="3">
    <source>
        <dbReference type="ARBA" id="ARBA00022825"/>
    </source>
</evidence>
<feature type="domain" description="Fervidolysin-like N-terminal prodomain" evidence="4">
    <location>
        <begin position="31"/>
        <end position="72"/>
    </location>
</feature>
<dbReference type="GO" id="GO:0016020">
    <property type="term" value="C:membrane"/>
    <property type="evidence" value="ECO:0007669"/>
    <property type="project" value="TreeGrafter"/>
</dbReference>
<evidence type="ECO:0000256" key="1">
    <source>
        <dbReference type="ARBA" id="ARBA00022670"/>
    </source>
</evidence>
<accession>A0A0F8Y1I6</accession>
<organism evidence="5">
    <name type="scientific">marine sediment metagenome</name>
    <dbReference type="NCBI Taxonomy" id="412755"/>
    <lineage>
        <taxon>unclassified sequences</taxon>
        <taxon>metagenomes</taxon>
        <taxon>ecological metagenomes</taxon>
    </lineage>
</organism>
<dbReference type="Gene3D" id="3.40.50.200">
    <property type="entry name" value="Peptidase S8/S53 domain"/>
    <property type="match status" value="1"/>
</dbReference>
<proteinExistence type="predicted"/>
<evidence type="ECO:0000259" key="4">
    <source>
        <dbReference type="Pfam" id="PF22148"/>
    </source>
</evidence>
<feature type="non-terminal residue" evidence="5">
    <location>
        <position position="176"/>
    </location>
</feature>
<reference evidence="5" key="1">
    <citation type="journal article" date="2015" name="Nature">
        <title>Complex archaea that bridge the gap between prokaryotes and eukaryotes.</title>
        <authorList>
            <person name="Spang A."/>
            <person name="Saw J.H."/>
            <person name="Jorgensen S.L."/>
            <person name="Zaremba-Niedzwiedzka K."/>
            <person name="Martijn J."/>
            <person name="Lind A.E."/>
            <person name="van Eijk R."/>
            <person name="Schleper C."/>
            <person name="Guy L."/>
            <person name="Ettema T.J."/>
        </authorList>
    </citation>
    <scope>NUCLEOTIDE SEQUENCE</scope>
</reference>
<dbReference type="GO" id="GO:0016485">
    <property type="term" value="P:protein processing"/>
    <property type="evidence" value="ECO:0007669"/>
    <property type="project" value="TreeGrafter"/>
</dbReference>
<gene>
    <name evidence="5" type="ORF">LCGC14_3148980</name>
</gene>
<dbReference type="InterPro" id="IPR036852">
    <property type="entry name" value="Peptidase_S8/S53_dom_sf"/>
</dbReference>
<protein>
    <recommendedName>
        <fullName evidence="4">Fervidolysin-like N-terminal prodomain domain-containing protein</fullName>
    </recommendedName>
</protein>
<name>A0A0F8Y1I6_9ZZZZ</name>